<evidence type="ECO:0000313" key="8">
    <source>
        <dbReference type="EMBL" id="QGO07665.1"/>
    </source>
</evidence>
<evidence type="ECO:0000313" key="9">
    <source>
        <dbReference type="Proteomes" id="UP000422232"/>
    </source>
</evidence>
<dbReference type="EC" id="5.1.3.9" evidence="4"/>
<evidence type="ECO:0000256" key="5">
    <source>
        <dbReference type="ARBA" id="ARBA00023235"/>
    </source>
</evidence>
<comment type="catalytic activity">
    <reaction evidence="1">
        <text>an N-acyl-D-glucosamine 6-phosphate = an N-acyl-D-mannosamine 6-phosphate</text>
        <dbReference type="Rhea" id="RHEA:23932"/>
        <dbReference type="ChEBI" id="CHEBI:57599"/>
        <dbReference type="ChEBI" id="CHEBI:57666"/>
        <dbReference type="EC" id="5.1.3.9"/>
    </reaction>
</comment>
<evidence type="ECO:0000313" key="7">
    <source>
        <dbReference type="EMBL" id="QGO04715.1"/>
    </source>
</evidence>
<dbReference type="Proteomes" id="UP000422232">
    <property type="component" value="Chromosome"/>
</dbReference>
<dbReference type="GO" id="GO:0019262">
    <property type="term" value="P:N-acetylneuraminate catabolic process"/>
    <property type="evidence" value="ECO:0007669"/>
    <property type="project" value="TreeGrafter"/>
</dbReference>
<keyword evidence="9" id="KW-1185">Reference proteome</keyword>
<dbReference type="Proteomes" id="UP000422232">
    <property type="component" value="Plasmid unnamed1"/>
</dbReference>
<dbReference type="InterPro" id="IPR013785">
    <property type="entry name" value="Aldolase_TIM"/>
</dbReference>
<dbReference type="InterPro" id="IPR007260">
    <property type="entry name" value="NanE"/>
</dbReference>
<geneLocation type="plasmid" evidence="8 9">
    <name>unnamed1</name>
</geneLocation>
<dbReference type="GO" id="GO:0006053">
    <property type="term" value="P:N-acetylmannosamine catabolic process"/>
    <property type="evidence" value="ECO:0007669"/>
    <property type="project" value="TreeGrafter"/>
</dbReference>
<dbReference type="Pfam" id="PF04131">
    <property type="entry name" value="NanE"/>
    <property type="match status" value="1"/>
</dbReference>
<sequence>MAISCELLSCLQSGLVASCQPVSGGPMDQVAIIVAMAQAAVAGGAIAVRIEGIENVRAVKQAVSRCEPWSAKHGVSRPR</sequence>
<reference evidence="8 9" key="1">
    <citation type="submission" date="2019-04" db="EMBL/GenBank/DDBJ databases">
        <title>Complete genome sequencing of Piscirickettsia salmonis strain Psal-009.</title>
        <authorList>
            <person name="Schober I."/>
            <person name="Bunk B."/>
            <person name="Sproer C."/>
            <person name="Carril G.P."/>
            <person name="Riedel T."/>
            <person name="Flores-Herrera P.A."/>
            <person name="Nourdin-Galindo G."/>
            <person name="Marshall S.H."/>
            <person name="Overmann J."/>
        </authorList>
    </citation>
    <scope>NUCLEOTIDE SEQUENCE [LARGE SCALE GENOMIC DNA]</scope>
    <source>
        <strain evidence="8 9">Psal-009</strain>
        <plasmid evidence="8 9">unnamed1</plasmid>
    </source>
</reference>
<keyword evidence="6" id="KW-0119">Carbohydrate metabolism</keyword>
<gene>
    <name evidence="8" type="primary">nanE2</name>
    <name evidence="7" type="ORF">Psal009_00587</name>
    <name evidence="8" type="ORF">Psal009_03624</name>
</gene>
<evidence type="ECO:0000256" key="1">
    <source>
        <dbReference type="ARBA" id="ARBA00000056"/>
    </source>
</evidence>
<dbReference type="GO" id="GO:0047465">
    <property type="term" value="F:N-acylglucosamine-6-phosphate 2-epimerase activity"/>
    <property type="evidence" value="ECO:0007669"/>
    <property type="project" value="UniProtKB-EC"/>
</dbReference>
<dbReference type="GeneID" id="66739530"/>
<keyword evidence="8" id="KW-0614">Plasmid</keyword>
<dbReference type="PANTHER" id="PTHR36204">
    <property type="entry name" value="N-ACETYLMANNOSAMINE-6-PHOSPHATE 2-EPIMERASE-RELATED"/>
    <property type="match status" value="1"/>
</dbReference>
<organism evidence="8 9">
    <name type="scientific">Piscirickettsia salmonis</name>
    <dbReference type="NCBI Taxonomy" id="1238"/>
    <lineage>
        <taxon>Bacteria</taxon>
        <taxon>Pseudomonadati</taxon>
        <taxon>Pseudomonadota</taxon>
        <taxon>Gammaproteobacteria</taxon>
        <taxon>Thiotrichales</taxon>
        <taxon>Piscirickettsiaceae</taxon>
        <taxon>Piscirickettsia</taxon>
    </lineage>
</organism>
<dbReference type="InterPro" id="IPR011060">
    <property type="entry name" value="RibuloseP-bd_barrel"/>
</dbReference>
<dbReference type="RefSeq" id="WP_032126487.1">
    <property type="nucleotide sequence ID" value="NZ_CP012413.1"/>
</dbReference>
<keyword evidence="5 8" id="KW-0413">Isomerase</keyword>
<dbReference type="EMBL" id="CP038909">
    <property type="protein sequence ID" value="QGO07665.1"/>
    <property type="molecule type" value="Genomic_DNA"/>
</dbReference>
<dbReference type="AlphaFoldDB" id="A0A9Q6LP97"/>
<dbReference type="EMBL" id="CP038908">
    <property type="protein sequence ID" value="QGO04715.1"/>
    <property type="molecule type" value="Genomic_DNA"/>
</dbReference>
<dbReference type="PANTHER" id="PTHR36204:SF1">
    <property type="entry name" value="N-ACETYLMANNOSAMINE-6-PHOSPHATE 2-EPIMERASE-RELATED"/>
    <property type="match status" value="1"/>
</dbReference>
<proteinExistence type="predicted"/>
<evidence type="ECO:0000256" key="3">
    <source>
        <dbReference type="ARBA" id="ARBA00005081"/>
    </source>
</evidence>
<evidence type="ECO:0000256" key="4">
    <source>
        <dbReference type="ARBA" id="ARBA00013180"/>
    </source>
</evidence>
<dbReference type="GO" id="GO:0005829">
    <property type="term" value="C:cytosol"/>
    <property type="evidence" value="ECO:0007669"/>
    <property type="project" value="TreeGrafter"/>
</dbReference>
<dbReference type="Gene3D" id="3.20.20.70">
    <property type="entry name" value="Aldolase class I"/>
    <property type="match status" value="1"/>
</dbReference>
<comment type="function">
    <text evidence="2">Converts N-acetylmannosamine-6-phosphate (ManNAc-6-P) to N-acetylglucosamine-6-phosphate (GlcNAc-6-P).</text>
</comment>
<comment type="pathway">
    <text evidence="3">Amino-sugar metabolism; N-acetylneuraminate degradation; D-fructose 6-phosphate from N-acetylneuraminate: step 3/5.</text>
</comment>
<protein>
    <recommendedName>
        <fullName evidence="4">N-acylglucosamine-6-phosphate 2-epimerase</fullName>
        <ecNumber evidence="4">5.1.3.9</ecNumber>
    </recommendedName>
</protein>
<dbReference type="SUPFAM" id="SSF51366">
    <property type="entry name" value="Ribulose-phoshate binding barrel"/>
    <property type="match status" value="1"/>
</dbReference>
<name>A0A9Q6LP97_PISSA</name>
<evidence type="ECO:0000256" key="6">
    <source>
        <dbReference type="ARBA" id="ARBA00023277"/>
    </source>
</evidence>
<evidence type="ECO:0000256" key="2">
    <source>
        <dbReference type="ARBA" id="ARBA00002147"/>
    </source>
</evidence>
<accession>A0A9Q6LP97</accession>